<feature type="transmembrane region" description="Helical" evidence="1">
    <location>
        <begin position="70"/>
        <end position="90"/>
    </location>
</feature>
<comment type="caution">
    <text evidence="2">The sequence shown here is derived from an EMBL/GenBank/DDBJ whole genome shotgun (WGS) entry which is preliminary data.</text>
</comment>
<dbReference type="PANTHER" id="PTHR35268">
    <property type="entry name" value="PROTEIN CCSMST1"/>
    <property type="match status" value="1"/>
</dbReference>
<name>A0A482VQM3_ASBVE</name>
<accession>A0A482VQM3</accession>
<dbReference type="Pfam" id="PF15013">
    <property type="entry name" value="CCSMST1"/>
    <property type="match status" value="1"/>
</dbReference>
<proteinExistence type="predicted"/>
<dbReference type="OrthoDB" id="5783753at2759"/>
<keyword evidence="1" id="KW-1133">Transmembrane helix</keyword>
<reference evidence="2 3" key="1">
    <citation type="submission" date="2017-03" db="EMBL/GenBank/DDBJ databases">
        <title>Genome of the blue death feigning beetle - Asbolus verrucosus.</title>
        <authorList>
            <person name="Rider S.D."/>
        </authorList>
    </citation>
    <scope>NUCLEOTIDE SEQUENCE [LARGE SCALE GENOMIC DNA]</scope>
    <source>
        <strain evidence="2">Butters</strain>
        <tissue evidence="2">Head and leg muscle</tissue>
    </source>
</reference>
<dbReference type="InterPro" id="IPR029160">
    <property type="entry name" value="UQCC4"/>
</dbReference>
<keyword evidence="3" id="KW-1185">Reference proteome</keyword>
<dbReference type="Proteomes" id="UP000292052">
    <property type="component" value="Unassembled WGS sequence"/>
</dbReference>
<keyword evidence="1" id="KW-0472">Membrane</keyword>
<dbReference type="AlphaFoldDB" id="A0A482VQM3"/>
<protein>
    <submittedName>
        <fullName evidence="2">CCSMST1 domain containing protein</fullName>
    </submittedName>
</protein>
<keyword evidence="1" id="KW-0812">Transmembrane</keyword>
<dbReference type="EMBL" id="QDEB01075176">
    <property type="protein sequence ID" value="RZC34980.1"/>
    <property type="molecule type" value="Genomic_DNA"/>
</dbReference>
<dbReference type="PANTHER" id="PTHR35268:SF1">
    <property type="entry name" value="UBIQUINOL-CYTOCHROME-C REDUCTASE COMPLEX ASSEMBLY FACTOR 4"/>
    <property type="match status" value="1"/>
</dbReference>
<evidence type="ECO:0000313" key="3">
    <source>
        <dbReference type="Proteomes" id="UP000292052"/>
    </source>
</evidence>
<evidence type="ECO:0000256" key="1">
    <source>
        <dbReference type="SAM" id="Phobius"/>
    </source>
</evidence>
<gene>
    <name evidence="2" type="ORF">BDFB_001384</name>
</gene>
<evidence type="ECO:0000313" key="2">
    <source>
        <dbReference type="EMBL" id="RZC34980.1"/>
    </source>
</evidence>
<organism evidence="2 3">
    <name type="scientific">Asbolus verrucosus</name>
    <name type="common">Desert ironclad beetle</name>
    <dbReference type="NCBI Taxonomy" id="1661398"/>
    <lineage>
        <taxon>Eukaryota</taxon>
        <taxon>Metazoa</taxon>
        <taxon>Ecdysozoa</taxon>
        <taxon>Arthropoda</taxon>
        <taxon>Hexapoda</taxon>
        <taxon>Insecta</taxon>
        <taxon>Pterygota</taxon>
        <taxon>Neoptera</taxon>
        <taxon>Endopterygota</taxon>
        <taxon>Coleoptera</taxon>
        <taxon>Polyphaga</taxon>
        <taxon>Cucujiformia</taxon>
        <taxon>Tenebrionidae</taxon>
        <taxon>Pimeliinae</taxon>
        <taxon>Asbolus</taxon>
    </lineage>
</organism>
<sequence length="148" mass="17382">MFSRLAGVSQRVNLRIIPKIHRLVASNSSHATSKAKDIEEELDTPIKYTSSPAKDWQARTTRVGREESRLWYEPYVILFSLTVFMVYFTLIREENDIDEELSKSLYSRINGLEEHQLRVSLEYNRKHNLDTAAIIKRLKELEDEKINK</sequence>